<evidence type="ECO:0000313" key="2">
    <source>
        <dbReference type="Proteomes" id="UP001148662"/>
    </source>
</evidence>
<sequence length="428" mass="47467">MLDSPFDQCIIKTISPHTDQGTVSNFYEFLPLRRKMVSKLHGQPMASQMSLAERRHVFFSSDAGLSSVEGARTVIDAISSRRAVSKLTLSHNRLGDEGFRELFDFLCSDDGSKYQIDEMDLHNCGMGTDALLGLSEYIGVSTSLRTLHLQQNDFGLDTDSMVTFTTAINRSKVSKLILSSLNCSPTADAVLQLLERLDNPFLHELTLSYNGLTSAAVPTVTSFITSPRCHLRILRLSANKMGNQGIQFILSAMEHNYSLSTIDLYGNIGDEGDNPATDRPAGRDEARKRILQRNDHLRKMVEREALQLLRYSRILLLEHIPSGFEEPKTGITPLIPAELRLYILSFFAPTLTDAQRVRIFNFASSWSTLPRMLSLLSPPSCLRDPATLPFGHHVLGAECSNGRCMGSATRSELQERGRKVGMADGNGV</sequence>
<keyword evidence="2" id="KW-1185">Reference proteome</keyword>
<name>A0ACC1T6Y7_9APHY</name>
<dbReference type="Proteomes" id="UP001148662">
    <property type="component" value="Unassembled WGS sequence"/>
</dbReference>
<evidence type="ECO:0000313" key="1">
    <source>
        <dbReference type="EMBL" id="KAJ3554524.1"/>
    </source>
</evidence>
<reference evidence="1" key="1">
    <citation type="submission" date="2022-07" db="EMBL/GenBank/DDBJ databases">
        <title>Genome Sequence of Phlebia brevispora.</title>
        <authorList>
            <person name="Buettner E."/>
        </authorList>
    </citation>
    <scope>NUCLEOTIDE SEQUENCE</scope>
    <source>
        <strain evidence="1">MPL23</strain>
    </source>
</reference>
<accession>A0ACC1T6Y7</accession>
<protein>
    <submittedName>
        <fullName evidence="1">Uncharacterized protein</fullName>
    </submittedName>
</protein>
<proteinExistence type="predicted"/>
<organism evidence="1 2">
    <name type="scientific">Phlebia brevispora</name>
    <dbReference type="NCBI Taxonomy" id="194682"/>
    <lineage>
        <taxon>Eukaryota</taxon>
        <taxon>Fungi</taxon>
        <taxon>Dikarya</taxon>
        <taxon>Basidiomycota</taxon>
        <taxon>Agaricomycotina</taxon>
        <taxon>Agaricomycetes</taxon>
        <taxon>Polyporales</taxon>
        <taxon>Meruliaceae</taxon>
        <taxon>Phlebia</taxon>
    </lineage>
</organism>
<comment type="caution">
    <text evidence="1">The sequence shown here is derived from an EMBL/GenBank/DDBJ whole genome shotgun (WGS) entry which is preliminary data.</text>
</comment>
<gene>
    <name evidence="1" type="ORF">NM688_g3061</name>
</gene>
<dbReference type="EMBL" id="JANHOG010000422">
    <property type="protein sequence ID" value="KAJ3554524.1"/>
    <property type="molecule type" value="Genomic_DNA"/>
</dbReference>